<feature type="region of interest" description="Disordered" evidence="1">
    <location>
        <begin position="195"/>
        <end position="217"/>
    </location>
</feature>
<name>A0A5J9TU61_9POAL</name>
<gene>
    <name evidence="2" type="ORF">EJB05_37821</name>
</gene>
<comment type="caution">
    <text evidence="2">The sequence shown here is derived from an EMBL/GenBank/DDBJ whole genome shotgun (WGS) entry which is preliminary data.</text>
</comment>
<reference evidence="2 3" key="1">
    <citation type="journal article" date="2019" name="Sci. Rep.">
        <title>A high-quality genome of Eragrostis curvula grass provides insights into Poaceae evolution and supports new strategies to enhance forage quality.</title>
        <authorList>
            <person name="Carballo J."/>
            <person name="Santos B.A.C.M."/>
            <person name="Zappacosta D."/>
            <person name="Garbus I."/>
            <person name="Selva J.P."/>
            <person name="Gallo C.A."/>
            <person name="Diaz A."/>
            <person name="Albertini E."/>
            <person name="Caccamo M."/>
            <person name="Echenique V."/>
        </authorList>
    </citation>
    <scope>NUCLEOTIDE SEQUENCE [LARGE SCALE GENOMIC DNA]</scope>
    <source>
        <strain evidence="3">cv. Victoria</strain>
        <tissue evidence="2">Leaf</tissue>
    </source>
</reference>
<dbReference type="AlphaFoldDB" id="A0A5J9TU61"/>
<protein>
    <submittedName>
        <fullName evidence="2">Uncharacterized protein</fullName>
    </submittedName>
</protein>
<dbReference type="Proteomes" id="UP000324897">
    <property type="component" value="Unassembled WGS sequence"/>
</dbReference>
<feature type="non-terminal residue" evidence="2">
    <location>
        <position position="1"/>
    </location>
</feature>
<evidence type="ECO:0000256" key="1">
    <source>
        <dbReference type="SAM" id="MobiDB-lite"/>
    </source>
</evidence>
<dbReference type="EMBL" id="RWGY01000031">
    <property type="protein sequence ID" value="TVU14358.1"/>
    <property type="molecule type" value="Genomic_DNA"/>
</dbReference>
<dbReference type="Gramene" id="TVU14358">
    <property type="protein sequence ID" value="TVU14358"/>
    <property type="gene ID" value="EJB05_37821"/>
</dbReference>
<accession>A0A5J9TU61</accession>
<keyword evidence="3" id="KW-1185">Reference proteome</keyword>
<sequence length="466" mass="52142">MSRRPTAVPCLPFLLTLSAPRSPPSSSLPLASHRSVGVQRRSAALGLLCLLPRHVFGFLLRGGVAEASIWFGPASSFNSYADLITDHLQQASDVIHCKAEWPENEEERAAKRRPMGLGRGVVIKEEDANAGVRYFKADSPDEEQVPPMDMYAHFLPMDQHRKMEESLQHDTQQEEEEVPPMDMYAHLLPMDQHRKMEEKEEETQDSLQHDAQQEDEEVTHTVTFPYSWLLHSIMEDIGCEILRSGVDNYGPGMYCAFIEAELPKKTSLGTKEPRLISGHIKDTHYEAIQHCAKEFIKELCENRNVRVKDVNFSALKKTKKRLLAAEFWAEVFQEKTTEVLKVYAQNNTKYAELHGDLSNICGNFQDLLPLETTFVTKGAGKGNKLLFVYNGPPGYPRRIDKLALAILQALQGPKKEEMPPPGGSLSRDVGILSASLLPLTGMAGLLDPRVKELPTGQTHVVVPAVQ</sequence>
<evidence type="ECO:0000313" key="3">
    <source>
        <dbReference type="Proteomes" id="UP000324897"/>
    </source>
</evidence>
<organism evidence="2 3">
    <name type="scientific">Eragrostis curvula</name>
    <name type="common">weeping love grass</name>
    <dbReference type="NCBI Taxonomy" id="38414"/>
    <lineage>
        <taxon>Eukaryota</taxon>
        <taxon>Viridiplantae</taxon>
        <taxon>Streptophyta</taxon>
        <taxon>Embryophyta</taxon>
        <taxon>Tracheophyta</taxon>
        <taxon>Spermatophyta</taxon>
        <taxon>Magnoliopsida</taxon>
        <taxon>Liliopsida</taxon>
        <taxon>Poales</taxon>
        <taxon>Poaceae</taxon>
        <taxon>PACMAD clade</taxon>
        <taxon>Chloridoideae</taxon>
        <taxon>Eragrostideae</taxon>
        <taxon>Eragrostidinae</taxon>
        <taxon>Eragrostis</taxon>
    </lineage>
</organism>
<evidence type="ECO:0000313" key="2">
    <source>
        <dbReference type="EMBL" id="TVU14358.1"/>
    </source>
</evidence>
<proteinExistence type="predicted"/>